<dbReference type="PANTHER" id="PTHR11319">
    <property type="entry name" value="G PROTEIN-COUPLED RECEPTOR-RELATED"/>
    <property type="match status" value="1"/>
</dbReference>
<feature type="transmembrane region" description="Helical" evidence="2">
    <location>
        <begin position="261"/>
        <end position="281"/>
    </location>
</feature>
<protein>
    <recommendedName>
        <fullName evidence="5">TRP C-terminal domain-containing protein</fullName>
    </recommendedName>
</protein>
<feature type="compositionally biased region" description="Basic residues" evidence="1">
    <location>
        <begin position="335"/>
        <end position="348"/>
    </location>
</feature>
<keyword evidence="4" id="KW-1185">Reference proteome</keyword>
<evidence type="ECO:0000313" key="3">
    <source>
        <dbReference type="EMBL" id="KAK3250633.1"/>
    </source>
</evidence>
<feature type="transmembrane region" description="Helical" evidence="2">
    <location>
        <begin position="47"/>
        <end position="74"/>
    </location>
</feature>
<dbReference type="AlphaFoldDB" id="A0AAE0C8Z4"/>
<keyword evidence="2" id="KW-0812">Transmembrane</keyword>
<sequence>MPGGGMTRCVLVGGCWCVAAIHFEQEDVQYWLNVDRDVECYTRRWFLFAMLSTFVIVTFSLGMPLMLVALTHYLHDQKEVMMFGSSQYVSGSSIIRVIDENSNGRLEDGDKESSASRHTVVYKAPNPVTGLLVPVQPVFIAGLASKMQTRLANPVVLQYVGGYMVAFKPKYFYWTGYDMLVRLAQSSMVILVRMIDEQYDLIYMCLICTCALAVHSYVKPYRYEELNIFQTLVLLSQSTITLSCIATRYTTTDDTARLPVMGIIMVIIQVVLVLGALKYIFLELYRQMTEKDSFFNVFVEETLSRVSTASNNIRISLRARLSDTATQQEPSAKTERRKRQRASRKAKRLAAISAEASEKQPELMPLPPEKSKPCPLWAQVTSDFSFGADTSMGLDAGTLLGGKRSLSTAEIFKTTSPSKRKQVNVKQAKGTSTSSAVNHSLGAQQTVDVRLSIIQAPKGAVPERDKSAINALVGASAAQGGLAICEASGDGFSSMDGEENYEG</sequence>
<feature type="region of interest" description="Disordered" evidence="1">
    <location>
        <begin position="417"/>
        <end position="437"/>
    </location>
</feature>
<organism evidence="3 4">
    <name type="scientific">Cymbomonas tetramitiformis</name>
    <dbReference type="NCBI Taxonomy" id="36881"/>
    <lineage>
        <taxon>Eukaryota</taxon>
        <taxon>Viridiplantae</taxon>
        <taxon>Chlorophyta</taxon>
        <taxon>Pyramimonadophyceae</taxon>
        <taxon>Pyramimonadales</taxon>
        <taxon>Pyramimonadaceae</taxon>
        <taxon>Cymbomonas</taxon>
    </lineage>
</organism>
<evidence type="ECO:0000256" key="2">
    <source>
        <dbReference type="SAM" id="Phobius"/>
    </source>
</evidence>
<name>A0AAE0C8Z4_9CHLO</name>
<dbReference type="Proteomes" id="UP001190700">
    <property type="component" value="Unassembled WGS sequence"/>
</dbReference>
<dbReference type="PANTHER" id="PTHR11319:SF35">
    <property type="entry name" value="OUTER MEMBRANE PROTEIN PMPC-RELATED"/>
    <property type="match status" value="1"/>
</dbReference>
<gene>
    <name evidence="3" type="ORF">CYMTET_39995</name>
</gene>
<feature type="transmembrane region" description="Helical" evidence="2">
    <location>
        <begin position="230"/>
        <end position="249"/>
    </location>
</feature>
<feature type="region of interest" description="Disordered" evidence="1">
    <location>
        <begin position="324"/>
        <end position="370"/>
    </location>
</feature>
<accession>A0AAE0C8Z4</accession>
<evidence type="ECO:0000313" key="4">
    <source>
        <dbReference type="Proteomes" id="UP001190700"/>
    </source>
</evidence>
<dbReference type="EMBL" id="LGRX02026589">
    <property type="protein sequence ID" value="KAK3250633.1"/>
    <property type="molecule type" value="Genomic_DNA"/>
</dbReference>
<feature type="transmembrane region" description="Helical" evidence="2">
    <location>
        <begin position="201"/>
        <end position="218"/>
    </location>
</feature>
<evidence type="ECO:0008006" key="5">
    <source>
        <dbReference type="Google" id="ProtNLM"/>
    </source>
</evidence>
<proteinExistence type="predicted"/>
<keyword evidence="2" id="KW-0472">Membrane</keyword>
<keyword evidence="2" id="KW-1133">Transmembrane helix</keyword>
<comment type="caution">
    <text evidence="3">The sequence shown here is derived from an EMBL/GenBank/DDBJ whole genome shotgun (WGS) entry which is preliminary data.</text>
</comment>
<reference evidence="3 4" key="1">
    <citation type="journal article" date="2015" name="Genome Biol. Evol.">
        <title>Comparative Genomics of a Bacterivorous Green Alga Reveals Evolutionary Causalities and Consequences of Phago-Mixotrophic Mode of Nutrition.</title>
        <authorList>
            <person name="Burns J.A."/>
            <person name="Paasch A."/>
            <person name="Narechania A."/>
            <person name="Kim E."/>
        </authorList>
    </citation>
    <scope>NUCLEOTIDE SEQUENCE [LARGE SCALE GENOMIC DNA]</scope>
    <source>
        <strain evidence="3 4">PLY_AMNH</strain>
    </source>
</reference>
<evidence type="ECO:0000256" key="1">
    <source>
        <dbReference type="SAM" id="MobiDB-lite"/>
    </source>
</evidence>